<dbReference type="AlphaFoldDB" id="A0A4R6NWC9"/>
<evidence type="ECO:0000313" key="2">
    <source>
        <dbReference type="Proteomes" id="UP000295087"/>
    </source>
</evidence>
<sequence>MTSSSSTATLDWLPDRLATAAFRLSRVDQTVEAIGALAAGWSDNKPIGLTQSQSGGQWVTSVVSVRPVPPLASVLFSEAIHHLRAAIENTLFYLVEKERGFRRHDHHGRPGPQREQ</sequence>
<name>A0A4R6NWC9_NOCIG</name>
<dbReference type="EMBL" id="SNXK01000023">
    <property type="protein sequence ID" value="TDP27612.1"/>
    <property type="molecule type" value="Genomic_DNA"/>
</dbReference>
<keyword evidence="2" id="KW-1185">Reference proteome</keyword>
<accession>A0A4R6NWC9</accession>
<gene>
    <name evidence="1" type="ORF">DFR75_1233</name>
</gene>
<reference evidence="1 2" key="1">
    <citation type="submission" date="2019-03" db="EMBL/GenBank/DDBJ databases">
        <title>Genomic Encyclopedia of Type Strains, Phase IV (KMG-IV): sequencing the most valuable type-strain genomes for metagenomic binning, comparative biology and taxonomic classification.</title>
        <authorList>
            <person name="Goeker M."/>
        </authorList>
    </citation>
    <scope>NUCLEOTIDE SEQUENCE [LARGE SCALE GENOMIC DNA]</scope>
    <source>
        <strain evidence="1 2">DSM 44496</strain>
    </source>
</reference>
<protein>
    <submittedName>
        <fullName evidence="1">Uncharacterized protein</fullName>
    </submittedName>
</protein>
<organism evidence="1 2">
    <name type="scientific">Nocardia ignorata</name>
    <dbReference type="NCBI Taxonomy" id="145285"/>
    <lineage>
        <taxon>Bacteria</taxon>
        <taxon>Bacillati</taxon>
        <taxon>Actinomycetota</taxon>
        <taxon>Actinomycetes</taxon>
        <taxon>Mycobacteriales</taxon>
        <taxon>Nocardiaceae</taxon>
        <taxon>Nocardia</taxon>
    </lineage>
</organism>
<dbReference type="Proteomes" id="UP000295087">
    <property type="component" value="Unassembled WGS sequence"/>
</dbReference>
<evidence type="ECO:0000313" key="1">
    <source>
        <dbReference type="EMBL" id="TDP27612.1"/>
    </source>
</evidence>
<proteinExistence type="predicted"/>
<comment type="caution">
    <text evidence="1">The sequence shown here is derived from an EMBL/GenBank/DDBJ whole genome shotgun (WGS) entry which is preliminary data.</text>
</comment>